<evidence type="ECO:0000313" key="1">
    <source>
        <dbReference type="EMBL" id="MBJ2259689.1"/>
    </source>
</evidence>
<proteinExistence type="predicted"/>
<sequence length="103" mass="12138">MDNSSQRMQFLQYHSVKLNYPEDVRRMRAVLAGAGYMACEIDLERLWDEFSQANNLRGKWRDLPEDDIVLLRILLTGFGVIDQWFPDDHDAPHDCYPSHWPSL</sequence>
<evidence type="ECO:0000313" key="2">
    <source>
        <dbReference type="Proteomes" id="UP000658390"/>
    </source>
</evidence>
<dbReference type="RefSeq" id="WP_108184805.1">
    <property type="nucleotide sequence ID" value="NZ_JAEKCZ010000034.1"/>
</dbReference>
<gene>
    <name evidence="1" type="ORF">JFT45_24610</name>
</gene>
<dbReference type="Proteomes" id="UP000658390">
    <property type="component" value="Unassembled WGS sequence"/>
</dbReference>
<comment type="caution">
    <text evidence="1">The sequence shown here is derived from an EMBL/GenBank/DDBJ whole genome shotgun (WGS) entry which is preliminary data.</text>
</comment>
<dbReference type="EMBL" id="JAEKCZ010000034">
    <property type="protein sequence ID" value="MBJ2259689.1"/>
    <property type="molecule type" value="Genomic_DNA"/>
</dbReference>
<dbReference type="AlphaFoldDB" id="A0A8I1FYV0"/>
<protein>
    <submittedName>
        <fullName evidence="1">Uncharacterized protein</fullName>
    </submittedName>
</protein>
<reference evidence="1" key="1">
    <citation type="submission" date="2020-12" db="EMBL/GenBank/DDBJ databases">
        <title>Antibiotic resistance and phylogeny of Pseudomonas spp. isolated over three decades from chicken meat in the Norwegian food chain.</title>
        <authorList>
            <person name="Moen B."/>
        </authorList>
    </citation>
    <scope>NUCLEOTIDE SEQUENCE</scope>
    <source>
        <strain evidence="1">MF6762</strain>
    </source>
</reference>
<name>A0A8I1FYV0_9PSED</name>
<organism evidence="1 2">
    <name type="scientific">Pseudomonas psychrophila</name>
    <dbReference type="NCBI Taxonomy" id="122355"/>
    <lineage>
        <taxon>Bacteria</taxon>
        <taxon>Pseudomonadati</taxon>
        <taxon>Pseudomonadota</taxon>
        <taxon>Gammaproteobacteria</taxon>
        <taxon>Pseudomonadales</taxon>
        <taxon>Pseudomonadaceae</taxon>
        <taxon>Pseudomonas</taxon>
    </lineage>
</organism>
<accession>A0A8I1FYV0</accession>